<dbReference type="PROSITE" id="PS51740">
    <property type="entry name" value="SPOVT_ABRB"/>
    <property type="match status" value="1"/>
</dbReference>
<dbReference type="Proteomes" id="UP000321079">
    <property type="component" value="Unassembled WGS sequence"/>
</dbReference>
<dbReference type="EMBL" id="BJVA01000016">
    <property type="protein sequence ID" value="GEK97070.1"/>
    <property type="molecule type" value="Genomic_DNA"/>
</dbReference>
<dbReference type="Pfam" id="PF04014">
    <property type="entry name" value="MazE_antitoxin"/>
    <property type="match status" value="1"/>
</dbReference>
<accession>A0A511B9F2</accession>
<evidence type="ECO:0000313" key="4">
    <source>
        <dbReference type="Proteomes" id="UP000321079"/>
    </source>
</evidence>
<dbReference type="Gene3D" id="2.10.260.10">
    <property type="match status" value="1"/>
</dbReference>
<reference evidence="3 4" key="1">
    <citation type="submission" date="2019-07" db="EMBL/GenBank/DDBJ databases">
        <title>Whole genome shotgun sequence of Gluconobacter kanchanaburiensis NBRC 103587.</title>
        <authorList>
            <person name="Hosoyama A."/>
            <person name="Uohara A."/>
            <person name="Ohji S."/>
            <person name="Ichikawa N."/>
        </authorList>
    </citation>
    <scope>NUCLEOTIDE SEQUENCE [LARGE SCALE GENOMIC DNA]</scope>
    <source>
        <strain evidence="3 4">NBRC 103587</strain>
    </source>
</reference>
<dbReference type="AlphaFoldDB" id="A0A511B9F2"/>
<comment type="caution">
    <text evidence="3">The sequence shown here is derived from an EMBL/GenBank/DDBJ whole genome shotgun (WGS) entry which is preliminary data.</text>
</comment>
<keyword evidence="4" id="KW-1185">Reference proteome</keyword>
<dbReference type="SMART" id="SM00966">
    <property type="entry name" value="SpoVT_AbrB"/>
    <property type="match status" value="1"/>
</dbReference>
<proteinExistence type="predicted"/>
<dbReference type="OrthoDB" id="9795766at2"/>
<evidence type="ECO:0000313" key="3">
    <source>
        <dbReference type="EMBL" id="GEK97070.1"/>
    </source>
</evidence>
<keyword evidence="1" id="KW-0238">DNA-binding</keyword>
<feature type="domain" description="SpoVT-AbrB" evidence="2">
    <location>
        <begin position="3"/>
        <end position="48"/>
    </location>
</feature>
<sequence length="80" mass="8556">MQGIVRKWGNSAAVRLPASVLEAVSLKVDQAVDVREEDGRIIIEPVRATALSLEALVSGITESNRHEEASYGPAVGGEVW</sequence>
<dbReference type="GO" id="GO:0003677">
    <property type="term" value="F:DNA binding"/>
    <property type="evidence" value="ECO:0007669"/>
    <property type="project" value="UniProtKB-UniRule"/>
</dbReference>
<dbReference type="SUPFAM" id="SSF89447">
    <property type="entry name" value="AbrB/MazE/MraZ-like"/>
    <property type="match status" value="1"/>
</dbReference>
<name>A0A511B9F2_9PROT</name>
<dbReference type="PANTHER" id="PTHR40516:SF1">
    <property type="entry name" value="ANTITOXIN CHPS-RELATED"/>
    <property type="match status" value="1"/>
</dbReference>
<protein>
    <submittedName>
        <fullName evidence="3">Antitoxin MazE</fullName>
    </submittedName>
</protein>
<dbReference type="PANTHER" id="PTHR40516">
    <property type="entry name" value="ANTITOXIN CHPS-RELATED"/>
    <property type="match status" value="1"/>
</dbReference>
<dbReference type="InterPro" id="IPR039052">
    <property type="entry name" value="Antitox_PemI-like"/>
</dbReference>
<dbReference type="GO" id="GO:0097351">
    <property type="term" value="F:toxin sequestering activity"/>
    <property type="evidence" value="ECO:0007669"/>
    <property type="project" value="InterPro"/>
</dbReference>
<organism evidence="3 4">
    <name type="scientific">Gluconobacter kanchanaburiensis NBRC 103587</name>
    <dbReference type="NCBI Taxonomy" id="1307948"/>
    <lineage>
        <taxon>Bacteria</taxon>
        <taxon>Pseudomonadati</taxon>
        <taxon>Pseudomonadota</taxon>
        <taxon>Alphaproteobacteria</taxon>
        <taxon>Acetobacterales</taxon>
        <taxon>Acetobacteraceae</taxon>
        <taxon>Gluconobacter</taxon>
    </lineage>
</organism>
<evidence type="ECO:0000259" key="2">
    <source>
        <dbReference type="PROSITE" id="PS51740"/>
    </source>
</evidence>
<dbReference type="InterPro" id="IPR007159">
    <property type="entry name" value="SpoVT-AbrB_dom"/>
</dbReference>
<gene>
    <name evidence="3" type="primary">chpR</name>
    <name evidence="3" type="ORF">GKA01_22670</name>
</gene>
<evidence type="ECO:0000256" key="1">
    <source>
        <dbReference type="PROSITE-ProRule" id="PRU01076"/>
    </source>
</evidence>
<dbReference type="RefSeq" id="WP_146863014.1">
    <property type="nucleotide sequence ID" value="NZ_BARK01000006.1"/>
</dbReference>
<dbReference type="InterPro" id="IPR037914">
    <property type="entry name" value="SpoVT-AbrB_sf"/>
</dbReference>